<protein>
    <recommendedName>
        <fullName evidence="1">Enoyl reductase (ER) domain-containing protein</fullName>
    </recommendedName>
</protein>
<dbReference type="PANTHER" id="PTHR11695:SF294">
    <property type="entry name" value="RETICULON-4-INTERACTING PROTEIN 1, MITOCHONDRIAL"/>
    <property type="match status" value="1"/>
</dbReference>
<gene>
    <name evidence="2" type="ORF">Poli38472_000958</name>
</gene>
<dbReference type="Pfam" id="PF08240">
    <property type="entry name" value="ADH_N"/>
    <property type="match status" value="1"/>
</dbReference>
<dbReference type="SUPFAM" id="SSF51735">
    <property type="entry name" value="NAD(P)-binding Rossmann-fold domains"/>
    <property type="match status" value="1"/>
</dbReference>
<dbReference type="OrthoDB" id="48317at2759"/>
<dbReference type="GO" id="GO:0016491">
    <property type="term" value="F:oxidoreductase activity"/>
    <property type="evidence" value="ECO:0007669"/>
    <property type="project" value="InterPro"/>
</dbReference>
<proteinExistence type="predicted"/>
<dbReference type="InterPro" id="IPR036291">
    <property type="entry name" value="NAD(P)-bd_dom_sf"/>
</dbReference>
<organism evidence="2 3">
    <name type="scientific">Pythium oligandrum</name>
    <name type="common">Mycoparasitic fungus</name>
    <dbReference type="NCBI Taxonomy" id="41045"/>
    <lineage>
        <taxon>Eukaryota</taxon>
        <taxon>Sar</taxon>
        <taxon>Stramenopiles</taxon>
        <taxon>Oomycota</taxon>
        <taxon>Peronosporomycetes</taxon>
        <taxon>Pythiales</taxon>
        <taxon>Pythiaceae</taxon>
        <taxon>Pythium</taxon>
    </lineage>
</organism>
<evidence type="ECO:0000313" key="2">
    <source>
        <dbReference type="EMBL" id="TMW60916.1"/>
    </source>
</evidence>
<accession>A0A8K1FFU2</accession>
<name>A0A8K1FFU2_PYTOL</name>
<evidence type="ECO:0000259" key="1">
    <source>
        <dbReference type="SMART" id="SM00829"/>
    </source>
</evidence>
<dbReference type="Gene3D" id="3.40.50.720">
    <property type="entry name" value="NAD(P)-binding Rossmann-like Domain"/>
    <property type="match status" value="1"/>
</dbReference>
<dbReference type="InterPro" id="IPR050700">
    <property type="entry name" value="YIM1/Zinc_Alcohol_DH_Fams"/>
</dbReference>
<keyword evidence="3" id="KW-1185">Reference proteome</keyword>
<dbReference type="CDD" id="cd08267">
    <property type="entry name" value="MDR1"/>
    <property type="match status" value="1"/>
</dbReference>
<sequence length="328" mass="35388">MITPVPATFRGYAIERFGNPHEEVKLISNLTHSPLQPSAVRVRVHNAAVNPVDHKMVQMGVSVYLPRPTPEKPLRLGLDVAGTVVEVGSAVTDLKVGDQVFGMTTLATSGTFAEYVDIEAEHVAPKPNNRSFREAAGPGIALTSYQALVAQGQLKQGDRVLILGGSSSAGLTGAQIAKAMGASFVAATTSTRNLDFIKQYGVDQAIDYTSDKWWEVLEPHSIDLIYDCGVEPTAWDEGAQQVLTKGTGRFVTIGRPATPSVSPIGATFVQFFATSRRADFLVLKELMESGKLVILIEKRYPFEELADALTHQMTGHTRGKLILDVISA</sequence>
<dbReference type="Gene3D" id="3.90.180.10">
    <property type="entry name" value="Medium-chain alcohol dehydrogenases, catalytic domain"/>
    <property type="match status" value="1"/>
</dbReference>
<dbReference type="SMART" id="SM00829">
    <property type="entry name" value="PKS_ER"/>
    <property type="match status" value="1"/>
</dbReference>
<dbReference type="Proteomes" id="UP000794436">
    <property type="component" value="Unassembled WGS sequence"/>
</dbReference>
<dbReference type="Pfam" id="PF13602">
    <property type="entry name" value="ADH_zinc_N_2"/>
    <property type="match status" value="1"/>
</dbReference>
<feature type="domain" description="Enoyl reductase (ER)" evidence="1">
    <location>
        <begin position="25"/>
        <end position="323"/>
    </location>
</feature>
<dbReference type="SUPFAM" id="SSF50129">
    <property type="entry name" value="GroES-like"/>
    <property type="match status" value="1"/>
</dbReference>
<reference evidence="2" key="1">
    <citation type="submission" date="2019-03" db="EMBL/GenBank/DDBJ databases">
        <title>Long read genome sequence of the mycoparasitic Pythium oligandrum ATCC 38472 isolated from sugarbeet rhizosphere.</title>
        <authorList>
            <person name="Gaulin E."/>
        </authorList>
    </citation>
    <scope>NUCLEOTIDE SEQUENCE</scope>
    <source>
        <strain evidence="2">ATCC 38472_TT</strain>
    </source>
</reference>
<comment type="caution">
    <text evidence="2">The sequence shown here is derived from an EMBL/GenBank/DDBJ whole genome shotgun (WGS) entry which is preliminary data.</text>
</comment>
<dbReference type="InterPro" id="IPR013154">
    <property type="entry name" value="ADH-like_N"/>
</dbReference>
<dbReference type="AlphaFoldDB" id="A0A8K1FFU2"/>
<dbReference type="EMBL" id="SPLM01000108">
    <property type="protein sequence ID" value="TMW60916.1"/>
    <property type="molecule type" value="Genomic_DNA"/>
</dbReference>
<dbReference type="InterPro" id="IPR011032">
    <property type="entry name" value="GroES-like_sf"/>
</dbReference>
<evidence type="ECO:0000313" key="3">
    <source>
        <dbReference type="Proteomes" id="UP000794436"/>
    </source>
</evidence>
<dbReference type="PANTHER" id="PTHR11695">
    <property type="entry name" value="ALCOHOL DEHYDROGENASE RELATED"/>
    <property type="match status" value="1"/>
</dbReference>
<dbReference type="InterPro" id="IPR020843">
    <property type="entry name" value="ER"/>
</dbReference>